<protein>
    <recommendedName>
        <fullName evidence="2">Calcineurin-like phosphoesterase domain-containing protein</fullName>
    </recommendedName>
</protein>
<organism evidence="3 4">
    <name type="scientific">Raphidocelis subcapitata</name>
    <dbReference type="NCBI Taxonomy" id="307507"/>
    <lineage>
        <taxon>Eukaryota</taxon>
        <taxon>Viridiplantae</taxon>
        <taxon>Chlorophyta</taxon>
        <taxon>core chlorophytes</taxon>
        <taxon>Chlorophyceae</taxon>
        <taxon>CS clade</taxon>
        <taxon>Sphaeropleales</taxon>
        <taxon>Selenastraceae</taxon>
        <taxon>Raphidocelis</taxon>
    </lineage>
</organism>
<dbReference type="InParanoid" id="A0A2V0PII8"/>
<dbReference type="InterPro" id="IPR050126">
    <property type="entry name" value="Ap4A_hydrolase"/>
</dbReference>
<dbReference type="PANTHER" id="PTHR42850">
    <property type="entry name" value="METALLOPHOSPHOESTERASE"/>
    <property type="match status" value="1"/>
</dbReference>
<evidence type="ECO:0000313" key="4">
    <source>
        <dbReference type="Proteomes" id="UP000247498"/>
    </source>
</evidence>
<dbReference type="Proteomes" id="UP000247498">
    <property type="component" value="Unassembled WGS sequence"/>
</dbReference>
<dbReference type="InterPro" id="IPR004843">
    <property type="entry name" value="Calcineurin-like_PHP"/>
</dbReference>
<dbReference type="PANTHER" id="PTHR42850:SF4">
    <property type="entry name" value="ZINC-DEPENDENT ENDOPOLYPHOSPHATASE"/>
    <property type="match status" value="1"/>
</dbReference>
<reference evidence="3 4" key="1">
    <citation type="journal article" date="2018" name="Sci. Rep.">
        <title>Raphidocelis subcapitata (=Pseudokirchneriella subcapitata) provides an insight into genome evolution and environmental adaptations in the Sphaeropleales.</title>
        <authorList>
            <person name="Suzuki S."/>
            <person name="Yamaguchi H."/>
            <person name="Nakajima N."/>
            <person name="Kawachi M."/>
        </authorList>
    </citation>
    <scope>NUCLEOTIDE SEQUENCE [LARGE SCALE GENOMIC DNA]</scope>
    <source>
        <strain evidence="3 4">NIES-35</strain>
    </source>
</reference>
<feature type="region of interest" description="Disordered" evidence="1">
    <location>
        <begin position="365"/>
        <end position="385"/>
    </location>
</feature>
<evidence type="ECO:0000256" key="1">
    <source>
        <dbReference type="SAM" id="MobiDB-lite"/>
    </source>
</evidence>
<evidence type="ECO:0000259" key="2">
    <source>
        <dbReference type="Pfam" id="PF00149"/>
    </source>
</evidence>
<feature type="domain" description="Calcineurin-like phosphoesterase" evidence="2">
    <location>
        <begin position="80"/>
        <end position="127"/>
    </location>
</feature>
<sequence>MGQALSACLRRRRRAGAGSNTSGLLDRCRFSLLGVRRAQEPQAGDPDKQPQPVTPSGNPLPEVVHLRLTTQSGALRGGGRTIVCGDVHGCAAELRALLAAVGFVEGQDNLIFTGDLITKGPYSQQARGRARLDGQRASGAGRYGAVCVPLAAAGNNACALAPAAPCAPQVVAAARELGAWSARGNNDDAALAARAAWERGEAITDPKFAFVSGLEAGDVAYLSQLPFSVSLPEYGAVVVHGGLVPGVPLCRQQLWAICVMRVLLRVEEGVWLPYDGDKTLTPLGSVPWATAWPGPAHCLFGHDSARGLQLTACATGLDTACATGGALTAAVLPPVEELQRDEAFVRKLRAREPIGFADLRGRLVSVPSQQPRPPPPPPGAAVQAF</sequence>
<dbReference type="SUPFAM" id="SSF56300">
    <property type="entry name" value="Metallo-dependent phosphatases"/>
    <property type="match status" value="2"/>
</dbReference>
<dbReference type="GO" id="GO:0016791">
    <property type="term" value="F:phosphatase activity"/>
    <property type="evidence" value="ECO:0007669"/>
    <property type="project" value="TreeGrafter"/>
</dbReference>
<dbReference type="GO" id="GO:0006798">
    <property type="term" value="P:polyphosphate catabolic process"/>
    <property type="evidence" value="ECO:0007669"/>
    <property type="project" value="TreeGrafter"/>
</dbReference>
<name>A0A2V0PII8_9CHLO</name>
<gene>
    <name evidence="3" type="ORF">Rsub_12300</name>
</gene>
<dbReference type="Gene3D" id="3.60.21.10">
    <property type="match status" value="2"/>
</dbReference>
<dbReference type="STRING" id="307507.A0A2V0PII8"/>
<evidence type="ECO:0000313" key="3">
    <source>
        <dbReference type="EMBL" id="GBF99621.1"/>
    </source>
</evidence>
<dbReference type="InterPro" id="IPR029052">
    <property type="entry name" value="Metallo-depent_PP-like"/>
</dbReference>
<dbReference type="AlphaFoldDB" id="A0A2V0PII8"/>
<proteinExistence type="predicted"/>
<dbReference type="OrthoDB" id="10267127at2759"/>
<feature type="compositionally biased region" description="Pro residues" evidence="1">
    <location>
        <begin position="370"/>
        <end position="379"/>
    </location>
</feature>
<dbReference type="Pfam" id="PF00149">
    <property type="entry name" value="Metallophos"/>
    <property type="match status" value="1"/>
</dbReference>
<dbReference type="GO" id="GO:0000298">
    <property type="term" value="F:endopolyphosphatase activity"/>
    <property type="evidence" value="ECO:0007669"/>
    <property type="project" value="TreeGrafter"/>
</dbReference>
<dbReference type="EMBL" id="BDRX01000165">
    <property type="protein sequence ID" value="GBF99621.1"/>
    <property type="molecule type" value="Genomic_DNA"/>
</dbReference>
<feature type="region of interest" description="Disordered" evidence="1">
    <location>
        <begin position="38"/>
        <end position="60"/>
    </location>
</feature>
<comment type="caution">
    <text evidence="3">The sequence shown here is derived from an EMBL/GenBank/DDBJ whole genome shotgun (WGS) entry which is preliminary data.</text>
</comment>
<keyword evidence="4" id="KW-1185">Reference proteome</keyword>
<accession>A0A2V0PII8</accession>
<dbReference type="GO" id="GO:0005737">
    <property type="term" value="C:cytoplasm"/>
    <property type="evidence" value="ECO:0007669"/>
    <property type="project" value="TreeGrafter"/>
</dbReference>